<dbReference type="RefSeq" id="XP_007774967.1">
    <property type="nucleotide sequence ID" value="XM_007776777.1"/>
</dbReference>
<dbReference type="Proteomes" id="UP000053558">
    <property type="component" value="Unassembled WGS sequence"/>
</dbReference>
<dbReference type="OrthoDB" id="10004862at2759"/>
<accession>A0A5M3M6E3</accession>
<evidence type="ECO:0000256" key="1">
    <source>
        <dbReference type="ARBA" id="ARBA00023002"/>
    </source>
</evidence>
<comment type="caution">
    <text evidence="2">The sequence shown here is derived from an EMBL/GenBank/DDBJ whole genome shotgun (WGS) entry which is preliminary data.</text>
</comment>
<dbReference type="GO" id="GO:0016491">
    <property type="term" value="F:oxidoreductase activity"/>
    <property type="evidence" value="ECO:0007669"/>
    <property type="project" value="UniProtKB-KW"/>
</dbReference>
<protein>
    <recommendedName>
        <fullName evidence="4">Oxidoreductase AflY</fullName>
    </recommendedName>
</protein>
<dbReference type="PANTHER" id="PTHR35870">
    <property type="entry name" value="PROTEIN, PUTATIVE (AFU_ORTHOLOGUE AFUA_5G03330)-RELATED"/>
    <property type="match status" value="1"/>
</dbReference>
<proteinExistence type="predicted"/>
<dbReference type="KEGG" id="cput:CONPUDRAFT_140301"/>
<reference evidence="3" key="1">
    <citation type="journal article" date="2012" name="Science">
        <title>The Paleozoic origin of enzymatic lignin decomposition reconstructed from 31 fungal genomes.</title>
        <authorList>
            <person name="Floudas D."/>
            <person name="Binder M."/>
            <person name="Riley R."/>
            <person name="Barry K."/>
            <person name="Blanchette R.A."/>
            <person name="Henrissat B."/>
            <person name="Martinez A.T."/>
            <person name="Otillar R."/>
            <person name="Spatafora J.W."/>
            <person name="Yadav J.S."/>
            <person name="Aerts A."/>
            <person name="Benoit I."/>
            <person name="Boyd A."/>
            <person name="Carlson A."/>
            <person name="Copeland A."/>
            <person name="Coutinho P.M."/>
            <person name="de Vries R.P."/>
            <person name="Ferreira P."/>
            <person name="Findley K."/>
            <person name="Foster B."/>
            <person name="Gaskell J."/>
            <person name="Glotzer D."/>
            <person name="Gorecki P."/>
            <person name="Heitman J."/>
            <person name="Hesse C."/>
            <person name="Hori C."/>
            <person name="Igarashi K."/>
            <person name="Jurgens J.A."/>
            <person name="Kallen N."/>
            <person name="Kersten P."/>
            <person name="Kohler A."/>
            <person name="Kuees U."/>
            <person name="Kumar T.K.A."/>
            <person name="Kuo A."/>
            <person name="LaButti K."/>
            <person name="Larrondo L.F."/>
            <person name="Lindquist E."/>
            <person name="Ling A."/>
            <person name="Lombard V."/>
            <person name="Lucas S."/>
            <person name="Lundell T."/>
            <person name="Martin R."/>
            <person name="McLaughlin D.J."/>
            <person name="Morgenstern I."/>
            <person name="Morin E."/>
            <person name="Murat C."/>
            <person name="Nagy L.G."/>
            <person name="Nolan M."/>
            <person name="Ohm R.A."/>
            <person name="Patyshakuliyeva A."/>
            <person name="Rokas A."/>
            <person name="Ruiz-Duenas F.J."/>
            <person name="Sabat G."/>
            <person name="Salamov A."/>
            <person name="Samejima M."/>
            <person name="Schmutz J."/>
            <person name="Slot J.C."/>
            <person name="St John F."/>
            <person name="Stenlid J."/>
            <person name="Sun H."/>
            <person name="Sun S."/>
            <person name="Syed K."/>
            <person name="Tsang A."/>
            <person name="Wiebenga A."/>
            <person name="Young D."/>
            <person name="Pisabarro A."/>
            <person name="Eastwood D.C."/>
            <person name="Martin F."/>
            <person name="Cullen D."/>
            <person name="Grigoriev I.V."/>
            <person name="Hibbett D.S."/>
        </authorList>
    </citation>
    <scope>NUCLEOTIDE SEQUENCE [LARGE SCALE GENOMIC DNA]</scope>
    <source>
        <strain evidence="3">RWD-64-598 SS2</strain>
    </source>
</reference>
<dbReference type="EMBL" id="JH711590">
    <property type="protein sequence ID" value="EIW74909.1"/>
    <property type="molecule type" value="Genomic_DNA"/>
</dbReference>
<dbReference type="Pfam" id="PF14027">
    <property type="entry name" value="Questin_oxidase"/>
    <property type="match status" value="1"/>
</dbReference>
<evidence type="ECO:0000313" key="2">
    <source>
        <dbReference type="EMBL" id="EIW74909.1"/>
    </source>
</evidence>
<gene>
    <name evidence="2" type="ORF">CONPUDRAFT_140301</name>
</gene>
<organism evidence="2 3">
    <name type="scientific">Coniophora puteana (strain RWD-64-598)</name>
    <name type="common">Brown rot fungus</name>
    <dbReference type="NCBI Taxonomy" id="741705"/>
    <lineage>
        <taxon>Eukaryota</taxon>
        <taxon>Fungi</taxon>
        <taxon>Dikarya</taxon>
        <taxon>Basidiomycota</taxon>
        <taxon>Agaricomycotina</taxon>
        <taxon>Agaricomycetes</taxon>
        <taxon>Agaricomycetidae</taxon>
        <taxon>Boletales</taxon>
        <taxon>Coniophorineae</taxon>
        <taxon>Coniophoraceae</taxon>
        <taxon>Coniophora</taxon>
    </lineage>
</organism>
<evidence type="ECO:0008006" key="4">
    <source>
        <dbReference type="Google" id="ProtNLM"/>
    </source>
</evidence>
<dbReference type="AlphaFoldDB" id="A0A5M3M6E3"/>
<sequence length="505" mass="55341">MNPISIQKADKFFPAPSAAPTSLCAQRLPGPNTVGAGEAVKRILRDNHVKNHIFFKSSGNHNHISHHTLAVYGLGASSPIIETLYDTDLNVQRGMPQTAEKITLDNFGKHLSDENYYPRYVEFFAEEIDKHGVPATLERFMYSDEFNVNVDGTGHAMLARNFIPALHAMIHFGYAVEFGIQGLVAEGLAMAAVDINVPNTQFLAPLWTKVSAKSSVGAITDEVSSLGVSGTSGVNGTHKSTSETTVFDILPRVLKYDKFAATNSETPQKAIKVAYENHGDRMVEYALDWSIDLSKLGELERKIEELQWLNVTLYGVGGWREGEGLQADFFVMHLVTSSLFLGPNVHPLSQRSQEIFLRAYFANTLALYHMFGRPPLHISAFWKNTTAAEAFVPGSDVSAGYTAAQVDAKVLAATKGNPNPWLTHAQSAIVAKDDHYAKIIRALLHLATQFGDRPTGHLAKIAPNSGLEGLEQLDGSFFLRVAGLTAEAVYETQAWSFGGFYKNEL</sequence>
<dbReference type="GeneID" id="19201492"/>
<name>A0A5M3M6E3_CONPW</name>
<dbReference type="InterPro" id="IPR025337">
    <property type="entry name" value="Questin_oxidase-like"/>
</dbReference>
<keyword evidence="1" id="KW-0560">Oxidoreductase</keyword>
<evidence type="ECO:0000313" key="3">
    <source>
        <dbReference type="Proteomes" id="UP000053558"/>
    </source>
</evidence>
<dbReference type="PANTHER" id="PTHR35870:SF1">
    <property type="entry name" value="PROTEIN, PUTATIVE (AFU_ORTHOLOGUE AFUA_5G03330)-RELATED"/>
    <property type="match status" value="1"/>
</dbReference>
<keyword evidence="3" id="KW-1185">Reference proteome</keyword>